<gene>
    <name evidence="3" type="ORF">GCM10020367_03420</name>
    <name evidence="4" type="ORF">GCM10020367_65420</name>
</gene>
<protein>
    <recommendedName>
        <fullName evidence="2">Transposase IS200-like domain-containing protein</fullName>
    </recommendedName>
</protein>
<dbReference type="InterPro" id="IPR024473">
    <property type="entry name" value="Transposases_IS4_N"/>
</dbReference>
<accession>A0ABP6S445</accession>
<proteinExistence type="predicted"/>
<dbReference type="Proteomes" id="UP001499990">
    <property type="component" value="Unassembled WGS sequence"/>
</dbReference>
<dbReference type="SUPFAM" id="SSF143422">
    <property type="entry name" value="Transposase IS200-like"/>
    <property type="match status" value="1"/>
</dbReference>
<reference evidence="3" key="1">
    <citation type="journal article" date="2014" name="Int. J. Syst. Evol. Microbiol.">
        <title>Complete genome of a new Firmicutes species belonging to the dominant human colonic microbiota ('Ruminococcus bicirculans') reveals two chromosomes and a selective capacity to utilize plant glucans.</title>
        <authorList>
            <consortium name="NISC Comparative Sequencing Program"/>
            <person name="Wegmann U."/>
            <person name="Louis P."/>
            <person name="Goesmann A."/>
            <person name="Henrissat B."/>
            <person name="Duncan S.H."/>
            <person name="Flint H.J."/>
        </authorList>
    </citation>
    <scope>NUCLEOTIDE SEQUENCE</scope>
    <source>
        <strain evidence="3">JCM 9651</strain>
    </source>
</reference>
<organism evidence="3 5">
    <name type="scientific">Streptomyces sannanensis</name>
    <dbReference type="NCBI Taxonomy" id="285536"/>
    <lineage>
        <taxon>Bacteria</taxon>
        <taxon>Bacillati</taxon>
        <taxon>Actinomycetota</taxon>
        <taxon>Actinomycetes</taxon>
        <taxon>Kitasatosporales</taxon>
        <taxon>Streptomycetaceae</taxon>
        <taxon>Streptomyces</taxon>
    </lineage>
</organism>
<feature type="compositionally biased region" description="Low complexity" evidence="1">
    <location>
        <begin position="370"/>
        <end position="385"/>
    </location>
</feature>
<name>A0ABP6S445_9ACTN</name>
<dbReference type="Pfam" id="PF01797">
    <property type="entry name" value="Y1_Tnp"/>
    <property type="match status" value="1"/>
</dbReference>
<feature type="region of interest" description="Disordered" evidence="1">
    <location>
        <begin position="119"/>
        <end position="138"/>
    </location>
</feature>
<dbReference type="PANTHER" id="PTHR33360">
    <property type="entry name" value="TRANSPOSASE FOR INSERTION SEQUENCE ELEMENT IS200"/>
    <property type="match status" value="1"/>
</dbReference>
<dbReference type="Pfam" id="PF13006">
    <property type="entry name" value="Nterm_IS4"/>
    <property type="match status" value="1"/>
</dbReference>
<dbReference type="Gene3D" id="3.30.70.1290">
    <property type="entry name" value="Transposase IS200-like"/>
    <property type="match status" value="1"/>
</dbReference>
<dbReference type="InterPro" id="IPR036515">
    <property type="entry name" value="Transposase_17_sf"/>
</dbReference>
<reference evidence="5" key="2">
    <citation type="journal article" date="2019" name="Int. J. Syst. Evol. Microbiol.">
        <title>The Global Catalogue of Microorganisms (GCM) 10K type strain sequencing project: providing services to taxonomists for standard genome sequencing and annotation.</title>
        <authorList>
            <consortium name="The Broad Institute Genomics Platform"/>
            <consortium name="The Broad Institute Genome Sequencing Center for Infectious Disease"/>
            <person name="Wu L."/>
            <person name="Ma J."/>
        </authorList>
    </citation>
    <scope>NUCLEOTIDE SEQUENCE [LARGE SCALE GENOMIC DNA]</scope>
    <source>
        <strain evidence="5">JCM 9651</strain>
    </source>
</reference>
<dbReference type="EMBL" id="BAAAYL010000001">
    <property type="protein sequence ID" value="GAA3367782.1"/>
    <property type="molecule type" value="Genomic_DNA"/>
</dbReference>
<feature type="domain" description="Transposase IS200-like" evidence="2">
    <location>
        <begin position="1"/>
        <end position="85"/>
    </location>
</feature>
<evidence type="ECO:0000313" key="4">
    <source>
        <dbReference type="EMBL" id="GAA3379915.1"/>
    </source>
</evidence>
<dbReference type="InterPro" id="IPR002686">
    <property type="entry name" value="Transposase_17"/>
</dbReference>
<evidence type="ECO:0000313" key="5">
    <source>
        <dbReference type="Proteomes" id="UP001499990"/>
    </source>
</evidence>
<reference evidence="3" key="3">
    <citation type="submission" date="2023-12" db="EMBL/GenBank/DDBJ databases">
        <authorList>
            <person name="Sun Q."/>
            <person name="Inoue M."/>
        </authorList>
    </citation>
    <scope>NUCLEOTIDE SEQUENCE</scope>
    <source>
        <strain evidence="3">JCM 9651</strain>
    </source>
</reference>
<keyword evidence="5" id="KW-1185">Reference proteome</keyword>
<dbReference type="PANTHER" id="PTHR33360:SF2">
    <property type="entry name" value="TRANSPOSASE FOR INSERTION SEQUENCE ELEMENT IS200"/>
    <property type="match status" value="1"/>
</dbReference>
<comment type="caution">
    <text evidence="3">The sequence shown here is derived from an EMBL/GenBank/DDBJ whole genome shotgun (WGS) entry which is preliminary data.</text>
</comment>
<sequence length="385" mass="42533">MCKDFEAELVEFNDEAHHIHLLVNFPPEVAVSRPVNSLKGVSSRRPRQEFPNLIRHYRRAQRLWSGSYFARSVDGAPLSIVIHRAAEPAAPTRAEANSADPCTQLGSEQFSDSLHHRAEARCTANKPGSRPDHSATDTPASARCMLLAHHERQFHHVPPPPVPFRQLRAGNPWPSRPLLNSIRPQQHPMLADPGDPRSRLCARPHTKVSAWLEGRGGRPEAHCHREMLDQCREVKRSAAMSRVGEMWKGPLLSRGSTKIFLREAHGPVCHGRNDVFAPDHIGELTQVIPPELVDAVLDESGPRERRLRSLPSRVGVYFVLALGLFEHLGTGLVWGKLAAGLGARVPQPSEKALRDLRRRVGATGPATADSSAPRRTPTSSPSLTP</sequence>
<evidence type="ECO:0000256" key="1">
    <source>
        <dbReference type="SAM" id="MobiDB-lite"/>
    </source>
</evidence>
<evidence type="ECO:0000259" key="2">
    <source>
        <dbReference type="SMART" id="SM01321"/>
    </source>
</evidence>
<feature type="region of interest" description="Disordered" evidence="1">
    <location>
        <begin position="356"/>
        <end position="385"/>
    </location>
</feature>
<evidence type="ECO:0000313" key="3">
    <source>
        <dbReference type="EMBL" id="GAA3367782.1"/>
    </source>
</evidence>
<dbReference type="EMBL" id="BAAAYL010000001">
    <property type="protein sequence ID" value="GAA3379915.1"/>
    <property type="molecule type" value="Genomic_DNA"/>
</dbReference>
<dbReference type="NCBIfam" id="NF033573">
    <property type="entry name" value="transpos_IS200"/>
    <property type="match status" value="1"/>
</dbReference>
<dbReference type="SMART" id="SM01321">
    <property type="entry name" value="Y1_Tnp"/>
    <property type="match status" value="1"/>
</dbReference>